<feature type="domain" description="Pyridoxamine 5'-phosphate oxidase N-terminal" evidence="12">
    <location>
        <begin position="31"/>
        <end position="155"/>
    </location>
</feature>
<comment type="function">
    <text evidence="2">Catalyzes the oxidation of either pyridoxine 5'-phosphate (PNP) or pyridoxamine 5'-phosphate (PMP) into pyridoxal 5'-phosphate (PLP).</text>
</comment>
<gene>
    <name evidence="14" type="ORF">Ciccas_005320</name>
</gene>
<evidence type="ECO:0000256" key="6">
    <source>
        <dbReference type="ARBA" id="ARBA00011738"/>
    </source>
</evidence>
<evidence type="ECO:0000256" key="3">
    <source>
        <dbReference type="ARBA" id="ARBA00004738"/>
    </source>
</evidence>
<comment type="pathway">
    <text evidence="3">Cofactor metabolism; pyridoxal 5'-phosphate salvage; pyridoxal 5'-phosphate from pyridoxamine 5'-phosphate: step 1/1.</text>
</comment>
<comment type="subunit">
    <text evidence="6">Homodimer.</text>
</comment>
<dbReference type="NCBIfam" id="TIGR00558">
    <property type="entry name" value="pdxH"/>
    <property type="match status" value="1"/>
</dbReference>
<comment type="similarity">
    <text evidence="5">Belongs to the pyridoxamine 5'-phosphate oxidase family.</text>
</comment>
<keyword evidence="10" id="KW-0560">Oxidoreductase</keyword>
<dbReference type="AlphaFoldDB" id="A0ABD2Q9E8"/>
<dbReference type="InterPro" id="IPR019740">
    <property type="entry name" value="Pyridox_Oxase_CS"/>
</dbReference>
<accession>A0ABD2Q9E8</accession>
<dbReference type="PANTHER" id="PTHR10851:SF0">
    <property type="entry name" value="PYRIDOXINE-5'-PHOSPHATE OXIDASE"/>
    <property type="match status" value="1"/>
</dbReference>
<keyword evidence="8" id="KW-0285">Flavoprotein</keyword>
<evidence type="ECO:0000256" key="8">
    <source>
        <dbReference type="ARBA" id="ARBA00022630"/>
    </source>
</evidence>
<dbReference type="GO" id="GO:0008615">
    <property type="term" value="P:pyridoxine biosynthetic process"/>
    <property type="evidence" value="ECO:0007669"/>
    <property type="project" value="UniProtKB-KW"/>
</dbReference>
<evidence type="ECO:0000313" key="15">
    <source>
        <dbReference type="Proteomes" id="UP001626550"/>
    </source>
</evidence>
<evidence type="ECO:0000256" key="1">
    <source>
        <dbReference type="ARBA" id="ARBA00001917"/>
    </source>
</evidence>
<evidence type="ECO:0000259" key="13">
    <source>
        <dbReference type="Pfam" id="PF10590"/>
    </source>
</evidence>
<evidence type="ECO:0000256" key="5">
    <source>
        <dbReference type="ARBA" id="ARBA00007301"/>
    </source>
</evidence>
<dbReference type="EMBL" id="JBJKFK010000615">
    <property type="protein sequence ID" value="KAL3316033.1"/>
    <property type="molecule type" value="Genomic_DNA"/>
</dbReference>
<comment type="pathway">
    <text evidence="4">Cofactor metabolism; pyridoxal 5'-phosphate salvage; pyridoxal 5'-phosphate from pyridoxine 5'-phosphate: step 1/1.</text>
</comment>
<dbReference type="InterPro" id="IPR019576">
    <property type="entry name" value="Pyridoxamine_oxidase_dimer_C"/>
</dbReference>
<dbReference type="SUPFAM" id="SSF50475">
    <property type="entry name" value="FMN-binding split barrel"/>
    <property type="match status" value="1"/>
</dbReference>
<dbReference type="Gene3D" id="2.30.110.10">
    <property type="entry name" value="Electron Transport, Fmn-binding Protein, Chain A"/>
    <property type="match status" value="1"/>
</dbReference>
<dbReference type="InterPro" id="IPR000659">
    <property type="entry name" value="Pyridox_Oxase"/>
</dbReference>
<dbReference type="InterPro" id="IPR012349">
    <property type="entry name" value="Split_barrel_FMN-bd"/>
</dbReference>
<keyword evidence="9" id="KW-0288">FMN</keyword>
<dbReference type="PIRSF" id="PIRSF000190">
    <property type="entry name" value="Pyd_amn-ph_oxd"/>
    <property type="match status" value="1"/>
</dbReference>
<feature type="domain" description="Pyridoxine 5'-phosphate oxidase dimerisation C-terminal" evidence="13">
    <location>
        <begin position="170"/>
        <end position="224"/>
    </location>
</feature>
<evidence type="ECO:0000256" key="11">
    <source>
        <dbReference type="ARBA" id="ARBA00023096"/>
    </source>
</evidence>
<evidence type="ECO:0000259" key="12">
    <source>
        <dbReference type="Pfam" id="PF01243"/>
    </source>
</evidence>
<dbReference type="Pfam" id="PF01243">
    <property type="entry name" value="PNPOx_N"/>
    <property type="match status" value="1"/>
</dbReference>
<keyword evidence="11" id="KW-0664">Pyridoxine biosynthesis</keyword>
<dbReference type="PROSITE" id="PS01064">
    <property type="entry name" value="PYRIDOX_OXIDASE"/>
    <property type="match status" value="1"/>
</dbReference>
<dbReference type="PANTHER" id="PTHR10851">
    <property type="entry name" value="PYRIDOXINE-5-PHOSPHATE OXIDASE"/>
    <property type="match status" value="1"/>
</dbReference>
<dbReference type="GO" id="GO:0004733">
    <property type="term" value="F:pyridoxamine phosphate oxidase activity"/>
    <property type="evidence" value="ECO:0007669"/>
    <property type="project" value="UniProtKB-EC"/>
</dbReference>
<dbReference type="InterPro" id="IPR011576">
    <property type="entry name" value="Pyridox_Oxase_N"/>
</dbReference>
<dbReference type="FunFam" id="2.30.110.10:FF:000005">
    <property type="entry name" value="NAD(P)H-hydrate epimerase"/>
    <property type="match status" value="1"/>
</dbReference>
<evidence type="ECO:0000256" key="9">
    <source>
        <dbReference type="ARBA" id="ARBA00022643"/>
    </source>
</evidence>
<evidence type="ECO:0000256" key="4">
    <source>
        <dbReference type="ARBA" id="ARBA00005037"/>
    </source>
</evidence>
<evidence type="ECO:0000256" key="2">
    <source>
        <dbReference type="ARBA" id="ARBA00003691"/>
    </source>
</evidence>
<keyword evidence="15" id="KW-1185">Reference proteome</keyword>
<dbReference type="Pfam" id="PF10590">
    <property type="entry name" value="PNP_phzG_C"/>
    <property type="match status" value="1"/>
</dbReference>
<evidence type="ECO:0000256" key="7">
    <source>
        <dbReference type="ARBA" id="ARBA00012801"/>
    </source>
</evidence>
<dbReference type="NCBIfam" id="NF004231">
    <property type="entry name" value="PRK05679.1"/>
    <property type="match status" value="1"/>
</dbReference>
<reference evidence="14 15" key="1">
    <citation type="submission" date="2024-11" db="EMBL/GenBank/DDBJ databases">
        <title>Adaptive evolution of stress response genes in parasites aligns with host niche diversity.</title>
        <authorList>
            <person name="Hahn C."/>
            <person name="Resl P."/>
        </authorList>
    </citation>
    <scope>NUCLEOTIDE SEQUENCE [LARGE SCALE GENOMIC DNA]</scope>
    <source>
        <strain evidence="14">EGGRZ-B1_66</strain>
        <tissue evidence="14">Body</tissue>
    </source>
</reference>
<name>A0ABD2Q9E8_9PLAT</name>
<dbReference type="Proteomes" id="UP001626550">
    <property type="component" value="Unassembled WGS sequence"/>
</dbReference>
<dbReference type="HAMAP" id="MF_01629">
    <property type="entry name" value="PdxH"/>
    <property type="match status" value="1"/>
</dbReference>
<comment type="caution">
    <text evidence="14">The sequence shown here is derived from an EMBL/GenBank/DDBJ whole genome shotgun (WGS) entry which is preliminary data.</text>
</comment>
<proteinExistence type="inferred from homology"/>
<comment type="cofactor">
    <cofactor evidence="1">
        <name>FMN</name>
        <dbReference type="ChEBI" id="CHEBI:58210"/>
    </cofactor>
</comment>
<evidence type="ECO:0000313" key="14">
    <source>
        <dbReference type="EMBL" id="KAL3316033.1"/>
    </source>
</evidence>
<dbReference type="EC" id="1.4.3.5" evidence="7"/>
<evidence type="ECO:0000256" key="10">
    <source>
        <dbReference type="ARBA" id="ARBA00023002"/>
    </source>
</evidence>
<sequence>MRIPYRTDHDTLDFEDITKKNPNDLFLEWFKHACDSEVLEPNAMVLATSTKSGIPSARYVLLKNLDDKGFTFFTNMHSRKGNELSENPFASLVFYWEPLRRQVRIEGTVSSLSEDENEQYFNSRPKDSRISACVSQQSQPVPNRNFLIQQYDQLQAKYVDSTSVPRPAHWGGYTVKPNRVEFWQGQTNRLHDRFVFRKKQEDENIDNVLLHQGDDDWVFERLAP</sequence>
<protein>
    <recommendedName>
        <fullName evidence="7">pyridoxal 5'-phosphate synthase</fullName>
        <ecNumber evidence="7">1.4.3.5</ecNumber>
    </recommendedName>
</protein>
<organism evidence="14 15">
    <name type="scientific">Cichlidogyrus casuarinus</name>
    <dbReference type="NCBI Taxonomy" id="1844966"/>
    <lineage>
        <taxon>Eukaryota</taxon>
        <taxon>Metazoa</taxon>
        <taxon>Spiralia</taxon>
        <taxon>Lophotrochozoa</taxon>
        <taxon>Platyhelminthes</taxon>
        <taxon>Monogenea</taxon>
        <taxon>Monopisthocotylea</taxon>
        <taxon>Dactylogyridea</taxon>
        <taxon>Ancyrocephalidae</taxon>
        <taxon>Cichlidogyrus</taxon>
    </lineage>
</organism>